<dbReference type="Proteomes" id="UP000291832">
    <property type="component" value="Unassembled WGS sequence"/>
</dbReference>
<keyword evidence="7" id="KW-1185">Reference proteome</keyword>
<evidence type="ECO:0000313" key="6">
    <source>
        <dbReference type="EMBL" id="RZT60556.1"/>
    </source>
</evidence>
<evidence type="ECO:0000256" key="1">
    <source>
        <dbReference type="ARBA" id="ARBA00004141"/>
    </source>
</evidence>
<keyword evidence="3 5" id="KW-1133">Transmembrane helix</keyword>
<dbReference type="Pfam" id="PF13564">
    <property type="entry name" value="DoxX_2"/>
    <property type="match status" value="1"/>
</dbReference>
<keyword evidence="2 5" id="KW-0812">Transmembrane</keyword>
<evidence type="ECO:0000256" key="3">
    <source>
        <dbReference type="ARBA" id="ARBA00022989"/>
    </source>
</evidence>
<evidence type="ECO:0000256" key="4">
    <source>
        <dbReference type="ARBA" id="ARBA00023136"/>
    </source>
</evidence>
<dbReference type="OrthoDB" id="3482063at2"/>
<keyword evidence="4 5" id="KW-0472">Membrane</keyword>
<protein>
    <submittedName>
        <fullName evidence="6">DoxX-like protein</fullName>
    </submittedName>
</protein>
<evidence type="ECO:0000256" key="5">
    <source>
        <dbReference type="SAM" id="Phobius"/>
    </source>
</evidence>
<feature type="transmembrane region" description="Helical" evidence="5">
    <location>
        <begin position="6"/>
        <end position="25"/>
    </location>
</feature>
<feature type="transmembrane region" description="Helical" evidence="5">
    <location>
        <begin position="101"/>
        <end position="119"/>
    </location>
</feature>
<dbReference type="GO" id="GO:0016020">
    <property type="term" value="C:membrane"/>
    <property type="evidence" value="ECO:0007669"/>
    <property type="project" value="UniProtKB-SubCell"/>
</dbReference>
<organism evidence="6 7">
    <name type="scientific">Leucobacter luti</name>
    <dbReference type="NCBI Taxonomy" id="340320"/>
    <lineage>
        <taxon>Bacteria</taxon>
        <taxon>Bacillati</taxon>
        <taxon>Actinomycetota</taxon>
        <taxon>Actinomycetes</taxon>
        <taxon>Micrococcales</taxon>
        <taxon>Microbacteriaceae</taxon>
        <taxon>Leucobacter</taxon>
    </lineage>
</organism>
<evidence type="ECO:0000256" key="2">
    <source>
        <dbReference type="ARBA" id="ARBA00022692"/>
    </source>
</evidence>
<accession>A0A4Q7TIS9</accession>
<dbReference type="AlphaFoldDB" id="A0A4Q7TIS9"/>
<gene>
    <name evidence="6" type="ORF">EV139_3001</name>
</gene>
<feature type="transmembrane region" description="Helical" evidence="5">
    <location>
        <begin position="37"/>
        <end position="62"/>
    </location>
</feature>
<sequence>MSIAVWIVSGLLALAYLAAGGMKLVRSKAELRPTMAWVEGFSPAAIKVIAALEVLGGIGLILPPLTGVAPWLAVVAAFGLVAVQIGAIAVHIRYRDPAAKLVPNFVLLLLALFVAVGLLL</sequence>
<dbReference type="RefSeq" id="WP_130455549.1">
    <property type="nucleotide sequence ID" value="NZ_QYAG01000003.1"/>
</dbReference>
<evidence type="ECO:0000313" key="7">
    <source>
        <dbReference type="Proteomes" id="UP000291832"/>
    </source>
</evidence>
<comment type="caution">
    <text evidence="6">The sequence shown here is derived from an EMBL/GenBank/DDBJ whole genome shotgun (WGS) entry which is preliminary data.</text>
</comment>
<proteinExistence type="predicted"/>
<dbReference type="InterPro" id="IPR032808">
    <property type="entry name" value="DoxX"/>
</dbReference>
<reference evidence="6 7" key="1">
    <citation type="journal article" date="2015" name="Stand. Genomic Sci.">
        <title>Genomic Encyclopedia of Bacterial and Archaeal Type Strains, Phase III: the genomes of soil and plant-associated and newly described type strains.</title>
        <authorList>
            <person name="Whitman W.B."/>
            <person name="Woyke T."/>
            <person name="Klenk H.P."/>
            <person name="Zhou Y."/>
            <person name="Lilburn T.G."/>
            <person name="Beck B.J."/>
            <person name="De Vos P."/>
            <person name="Vandamme P."/>
            <person name="Eisen J.A."/>
            <person name="Garrity G."/>
            <person name="Hugenholtz P."/>
            <person name="Kyrpides N.C."/>
        </authorList>
    </citation>
    <scope>NUCLEOTIDE SEQUENCE [LARGE SCALE GENOMIC DNA]</scope>
    <source>
        <strain evidence="6 7">RF6</strain>
    </source>
</reference>
<name>A0A4Q7TIS9_9MICO</name>
<comment type="subcellular location">
    <subcellularLocation>
        <location evidence="1">Membrane</location>
        <topology evidence="1">Multi-pass membrane protein</topology>
    </subcellularLocation>
</comment>
<dbReference type="EMBL" id="SHKI01000008">
    <property type="protein sequence ID" value="RZT60556.1"/>
    <property type="molecule type" value="Genomic_DNA"/>
</dbReference>
<feature type="transmembrane region" description="Helical" evidence="5">
    <location>
        <begin position="68"/>
        <end position="89"/>
    </location>
</feature>